<comment type="caution">
    <text evidence="1">The sequence shown here is derived from an EMBL/GenBank/DDBJ whole genome shotgun (WGS) entry which is preliminary data.</text>
</comment>
<evidence type="ECO:0000313" key="2">
    <source>
        <dbReference type="Proteomes" id="UP000177876"/>
    </source>
</evidence>
<reference evidence="1 2" key="1">
    <citation type="journal article" date="2016" name="Nat. Commun.">
        <title>Thousands of microbial genomes shed light on interconnected biogeochemical processes in an aquifer system.</title>
        <authorList>
            <person name="Anantharaman K."/>
            <person name="Brown C.T."/>
            <person name="Hug L.A."/>
            <person name="Sharon I."/>
            <person name="Castelle C.J."/>
            <person name="Probst A.J."/>
            <person name="Thomas B.C."/>
            <person name="Singh A."/>
            <person name="Wilkins M.J."/>
            <person name="Karaoz U."/>
            <person name="Brodie E.L."/>
            <person name="Williams K.H."/>
            <person name="Hubbard S.S."/>
            <person name="Banfield J.F."/>
        </authorList>
    </citation>
    <scope>NUCLEOTIDE SEQUENCE [LARGE SCALE GENOMIC DNA]</scope>
</reference>
<dbReference type="AlphaFoldDB" id="A0A1F2WMU9"/>
<dbReference type="Proteomes" id="UP000177876">
    <property type="component" value="Unassembled WGS sequence"/>
</dbReference>
<evidence type="ECO:0000313" key="1">
    <source>
        <dbReference type="EMBL" id="OFW58159.1"/>
    </source>
</evidence>
<name>A0A1F2WMU9_9ACTN</name>
<evidence type="ECO:0008006" key="3">
    <source>
        <dbReference type="Google" id="ProtNLM"/>
    </source>
</evidence>
<accession>A0A1F2WMU9</accession>
<dbReference type="EMBL" id="MELK01000026">
    <property type="protein sequence ID" value="OFW58159.1"/>
    <property type="molecule type" value="Genomic_DNA"/>
</dbReference>
<proteinExistence type="predicted"/>
<sequence>MAEQGEILTTGEMAPAGKYYCDKCGNEYEHKDESQPLPNCPTESIYTVWNRTKMKARFVESI</sequence>
<gene>
    <name evidence="1" type="ORF">A2Y75_01165</name>
</gene>
<organism evidence="1 2">
    <name type="scientific">Candidatus Solincola sediminis</name>
    <dbReference type="NCBI Taxonomy" id="1797199"/>
    <lineage>
        <taxon>Bacteria</taxon>
        <taxon>Bacillati</taxon>
        <taxon>Actinomycetota</taxon>
        <taxon>Candidatus Geothermincolia</taxon>
        <taxon>Candidatus Geothermincolales</taxon>
        <taxon>Candidatus Geothermincolaceae</taxon>
        <taxon>Candidatus Solincola</taxon>
    </lineage>
</organism>
<protein>
    <recommendedName>
        <fullName evidence="3">Rubredoxin-like domain-containing protein</fullName>
    </recommendedName>
</protein>